<gene>
    <name evidence="2" type="ORF">SNAT2548_LOCUS4595</name>
</gene>
<organism evidence="2 3">
    <name type="scientific">Symbiodinium natans</name>
    <dbReference type="NCBI Taxonomy" id="878477"/>
    <lineage>
        <taxon>Eukaryota</taxon>
        <taxon>Sar</taxon>
        <taxon>Alveolata</taxon>
        <taxon>Dinophyceae</taxon>
        <taxon>Suessiales</taxon>
        <taxon>Symbiodiniaceae</taxon>
        <taxon>Symbiodinium</taxon>
    </lineage>
</organism>
<reference evidence="2" key="1">
    <citation type="submission" date="2021-02" db="EMBL/GenBank/DDBJ databases">
        <authorList>
            <person name="Dougan E. K."/>
            <person name="Rhodes N."/>
            <person name="Thang M."/>
            <person name="Chan C."/>
        </authorList>
    </citation>
    <scope>NUCLEOTIDE SEQUENCE</scope>
</reference>
<evidence type="ECO:0000313" key="3">
    <source>
        <dbReference type="Proteomes" id="UP000604046"/>
    </source>
</evidence>
<accession>A0A812IMH1</accession>
<comment type="caution">
    <text evidence="2">The sequence shown here is derived from an EMBL/GenBank/DDBJ whole genome shotgun (WGS) entry which is preliminary data.</text>
</comment>
<dbReference type="Proteomes" id="UP000604046">
    <property type="component" value="Unassembled WGS sequence"/>
</dbReference>
<feature type="region of interest" description="Disordered" evidence="1">
    <location>
        <begin position="34"/>
        <end position="53"/>
    </location>
</feature>
<dbReference type="EMBL" id="CAJNDS010000285">
    <property type="protein sequence ID" value="CAE7038417.1"/>
    <property type="molecule type" value="Genomic_DNA"/>
</dbReference>
<keyword evidence="3" id="KW-1185">Reference proteome</keyword>
<evidence type="ECO:0000256" key="1">
    <source>
        <dbReference type="SAM" id="MobiDB-lite"/>
    </source>
</evidence>
<dbReference type="AlphaFoldDB" id="A0A812IMH1"/>
<evidence type="ECO:0000313" key="2">
    <source>
        <dbReference type="EMBL" id="CAE7038417.1"/>
    </source>
</evidence>
<proteinExistence type="predicted"/>
<sequence length="149" mass="15499">MQPKTPNSSWQRRCKYPTCSWVLSCCQARTRDTAEGDGSAAEPGKAATPEEASSALPLGFVPKGPPAVAAPVPVVASVPVAAPAPEAAPAQADLAQAVPESCAQVRYLVKLQLMTSIILNPCPISSAHIFGRGTPCPGSSSSVHRRRVR</sequence>
<name>A0A812IMH1_9DINO</name>
<protein>
    <submittedName>
        <fullName evidence="2">Uncharacterized protein</fullName>
    </submittedName>
</protein>